<keyword evidence="5 6" id="KW-0472">Membrane</keyword>
<dbReference type="EMBL" id="ACLJ02000002">
    <property type="protein sequence ID" value="EFK54668.1"/>
    <property type="molecule type" value="Genomic_DNA"/>
</dbReference>
<evidence type="ECO:0000313" key="8">
    <source>
        <dbReference type="Proteomes" id="UP000004208"/>
    </source>
</evidence>
<evidence type="ECO:0000256" key="1">
    <source>
        <dbReference type="ARBA" id="ARBA00004141"/>
    </source>
</evidence>
<keyword evidence="4 6" id="KW-1133">Transmembrane helix</keyword>
<feature type="transmembrane region" description="Helical" evidence="6">
    <location>
        <begin position="74"/>
        <end position="94"/>
    </location>
</feature>
<comment type="subcellular location">
    <subcellularLocation>
        <location evidence="1">Membrane</location>
        <topology evidence="1">Multi-pass membrane protein</topology>
    </subcellularLocation>
</comment>
<organism evidence="7 8">
    <name type="scientific">Corynebacterium genitalium ATCC 33030</name>
    <dbReference type="NCBI Taxonomy" id="585529"/>
    <lineage>
        <taxon>Bacteria</taxon>
        <taxon>Bacillati</taxon>
        <taxon>Actinomycetota</taxon>
        <taxon>Actinomycetes</taxon>
        <taxon>Mycobacteriales</taxon>
        <taxon>Corynebacteriaceae</taxon>
        <taxon>Corynebacterium</taxon>
    </lineage>
</organism>
<sequence length="313" mass="33775">MFIAAFLVGLREGLEATLIVGMLLAAVQRQAETNRRGAMRIVWTGVVIAAAICLALGALFTFGRYGLSFRAQEAIGGIMSLVAVIMITGMILSLSNESGRLRTMLDDKTGEALSRGRQAIFWLAFVAVAREGIELTLLLWGWTRTPSAVVGAFSGIAVAIVLGWAIYRGALRLDLGTFFRWSSALLIVVAAGILAYAVHDLQEAQFLPGPFSGEPIAPTHPRTGEVLTGFATYPFWMASFPFGWAFDVSGAIDPSGIVATLLQAFTGFMPQMSWLQVIAWGAYMAVIVPIFVGHVRASKSEKRIDAESRKVNL</sequence>
<comment type="similarity">
    <text evidence="2">Belongs to the oxidase-dependent Fe transporter (OFeT) (TC 9.A.10.1) family.</text>
</comment>
<evidence type="ECO:0000256" key="5">
    <source>
        <dbReference type="ARBA" id="ARBA00023136"/>
    </source>
</evidence>
<feature type="transmembrane region" description="Helical" evidence="6">
    <location>
        <begin position="148"/>
        <end position="167"/>
    </location>
</feature>
<dbReference type="STRING" id="585529.HMPREF0291_11048"/>
<dbReference type="OrthoDB" id="7260758at2"/>
<feature type="transmembrane region" description="Helical" evidence="6">
    <location>
        <begin position="274"/>
        <end position="293"/>
    </location>
</feature>
<dbReference type="PANTHER" id="PTHR31632">
    <property type="entry name" value="IRON TRANSPORTER FTH1"/>
    <property type="match status" value="1"/>
</dbReference>
<keyword evidence="3 6" id="KW-0812">Transmembrane</keyword>
<feature type="transmembrane region" description="Helical" evidence="6">
    <location>
        <begin position="179"/>
        <end position="198"/>
    </location>
</feature>
<dbReference type="RefSeq" id="WP_005289067.1">
    <property type="nucleotide sequence ID" value="NZ_CM000961.1"/>
</dbReference>
<dbReference type="GO" id="GO:0033573">
    <property type="term" value="C:high-affinity iron permease complex"/>
    <property type="evidence" value="ECO:0007669"/>
    <property type="project" value="InterPro"/>
</dbReference>
<dbReference type="PANTHER" id="PTHR31632:SF2">
    <property type="entry name" value="PLASMA MEMBRANE IRON PERMEASE"/>
    <property type="match status" value="1"/>
</dbReference>
<dbReference type="HOGENOM" id="CLU_077905_0_0_11"/>
<comment type="caution">
    <text evidence="7">The sequence shown here is derived from an EMBL/GenBank/DDBJ whole genome shotgun (WGS) entry which is preliminary data.</text>
</comment>
<accession>D7WC39</accession>
<dbReference type="InterPro" id="IPR004923">
    <property type="entry name" value="FTR1/Fip1/EfeU"/>
</dbReference>
<dbReference type="Pfam" id="PF03239">
    <property type="entry name" value="FTR1"/>
    <property type="match status" value="1"/>
</dbReference>
<feature type="transmembrane region" description="Helical" evidence="6">
    <location>
        <begin position="39"/>
        <end position="62"/>
    </location>
</feature>
<protein>
    <submittedName>
        <fullName evidence="7">FTR1 family protein</fullName>
    </submittedName>
</protein>
<evidence type="ECO:0000256" key="3">
    <source>
        <dbReference type="ARBA" id="ARBA00022692"/>
    </source>
</evidence>
<keyword evidence="8" id="KW-1185">Reference proteome</keyword>
<dbReference type="eggNOG" id="COG0672">
    <property type="taxonomic scope" value="Bacteria"/>
</dbReference>
<reference evidence="7" key="1">
    <citation type="submission" date="2010-06" db="EMBL/GenBank/DDBJ databases">
        <authorList>
            <person name="Muzny D."/>
            <person name="Qin X."/>
            <person name="Buhay C."/>
            <person name="Dugan-Rocha S."/>
            <person name="Ding Y."/>
            <person name="Chen G."/>
            <person name="Hawes A."/>
            <person name="Holder M."/>
            <person name="Jhangiani S."/>
            <person name="Johnson A."/>
            <person name="Khan Z."/>
            <person name="Li Z."/>
            <person name="Liu W."/>
            <person name="Liu X."/>
            <person name="Perez L."/>
            <person name="Shen H."/>
            <person name="Wang Q."/>
            <person name="Watt J."/>
            <person name="Xi L."/>
            <person name="Xin Y."/>
            <person name="Zhou J."/>
            <person name="Deng J."/>
            <person name="Jiang H."/>
            <person name="Liu Y."/>
            <person name="Qu J."/>
            <person name="Song X.-Z."/>
            <person name="Zhang L."/>
            <person name="Villasana D."/>
            <person name="Johnson A."/>
            <person name="Liu J."/>
            <person name="Liyanage D."/>
            <person name="Lorensuhewa L."/>
            <person name="Robinson T."/>
            <person name="Song A."/>
            <person name="Song B.-B."/>
            <person name="Dinh H."/>
            <person name="Thornton R."/>
            <person name="Coyle M."/>
            <person name="Francisco L."/>
            <person name="Jackson L."/>
            <person name="Javaid M."/>
            <person name="Korchina V."/>
            <person name="Kovar C."/>
            <person name="Mata R."/>
            <person name="Mathew T."/>
            <person name="Ngo R."/>
            <person name="Nguyen L."/>
            <person name="Nguyen N."/>
            <person name="Okwuonu G."/>
            <person name="Ongeri F."/>
            <person name="Pham C."/>
            <person name="Simmons D."/>
            <person name="Wilczek-Boney K."/>
            <person name="Hale W."/>
            <person name="Jakkamsetti A."/>
            <person name="Pham P."/>
            <person name="Ruth R."/>
            <person name="San Lucas F."/>
            <person name="Warren J."/>
            <person name="Zhang J."/>
            <person name="Zhao Z."/>
            <person name="Zhou C."/>
            <person name="Zhu D."/>
            <person name="Lee S."/>
            <person name="Bess C."/>
            <person name="Blankenburg K."/>
            <person name="Forbes L."/>
            <person name="Fu Q."/>
            <person name="Gubbala S."/>
            <person name="Hirani K."/>
            <person name="Jayaseelan J.C."/>
            <person name="Lara F."/>
            <person name="Munidasa M."/>
            <person name="Palculict T."/>
            <person name="Patil S."/>
            <person name="Pu L.-L."/>
            <person name="Saada N."/>
            <person name="Tang L."/>
            <person name="Weissenberger G."/>
            <person name="Zhu Y."/>
            <person name="Hemphill L."/>
            <person name="Shang Y."/>
            <person name="Youmans B."/>
            <person name="Ayvaz T."/>
            <person name="Ross M."/>
            <person name="Santibanez J."/>
            <person name="Aqrawi P."/>
            <person name="Gross S."/>
            <person name="Joshi V."/>
            <person name="Fowler G."/>
            <person name="Nazareth L."/>
            <person name="Reid J."/>
            <person name="Worley K."/>
            <person name="Petrosino J."/>
            <person name="Highlander S."/>
            <person name="Gibbs R."/>
        </authorList>
    </citation>
    <scope>NUCLEOTIDE SEQUENCE [LARGE SCALE GENOMIC DNA]</scope>
    <source>
        <strain evidence="7">ATCC 33030</strain>
    </source>
</reference>
<feature type="transmembrane region" description="Helical" evidence="6">
    <location>
        <begin position="6"/>
        <end position="27"/>
    </location>
</feature>
<proteinExistence type="inferred from homology"/>
<feature type="transmembrane region" description="Helical" evidence="6">
    <location>
        <begin position="120"/>
        <end position="142"/>
    </location>
</feature>
<evidence type="ECO:0000256" key="4">
    <source>
        <dbReference type="ARBA" id="ARBA00022989"/>
    </source>
</evidence>
<gene>
    <name evidence="7" type="ORF">HMPREF0291_11048</name>
</gene>
<evidence type="ECO:0000313" key="7">
    <source>
        <dbReference type="EMBL" id="EFK54668.1"/>
    </source>
</evidence>
<name>D7WC39_9CORY</name>
<dbReference type="AlphaFoldDB" id="D7WC39"/>
<dbReference type="Proteomes" id="UP000004208">
    <property type="component" value="Unassembled WGS sequence"/>
</dbReference>
<evidence type="ECO:0000256" key="2">
    <source>
        <dbReference type="ARBA" id="ARBA00008333"/>
    </source>
</evidence>
<dbReference type="GO" id="GO:0015093">
    <property type="term" value="F:ferrous iron transmembrane transporter activity"/>
    <property type="evidence" value="ECO:0007669"/>
    <property type="project" value="TreeGrafter"/>
</dbReference>
<evidence type="ECO:0000256" key="6">
    <source>
        <dbReference type="SAM" id="Phobius"/>
    </source>
</evidence>
<dbReference type="NCBIfam" id="NF041756">
    <property type="entry name" value="EfeU"/>
    <property type="match status" value="1"/>
</dbReference>